<feature type="site" description="Important for substrate specificity" evidence="4">
    <location>
        <position position="87"/>
    </location>
</feature>
<dbReference type="PANTHER" id="PTHR43213">
    <property type="entry name" value="BIFUNCTIONAL DTTP/UTP PYROPHOSPHATASE/METHYLTRANSFERASE PROTEIN-RELATED"/>
    <property type="match status" value="1"/>
</dbReference>
<feature type="site" description="Important for substrate specificity" evidence="4">
    <location>
        <position position="19"/>
    </location>
</feature>
<dbReference type="InterPro" id="IPR029001">
    <property type="entry name" value="ITPase-like_fam"/>
</dbReference>
<evidence type="ECO:0000256" key="2">
    <source>
        <dbReference type="ARBA" id="ARBA00022801"/>
    </source>
</evidence>
<feature type="active site" description="Proton acceptor" evidence="4">
    <location>
        <position position="86"/>
    </location>
</feature>
<dbReference type="GO" id="GO:0009117">
    <property type="term" value="P:nucleotide metabolic process"/>
    <property type="evidence" value="ECO:0007669"/>
    <property type="project" value="UniProtKB-KW"/>
</dbReference>
<dbReference type="PANTHER" id="PTHR43213:SF5">
    <property type="entry name" value="BIFUNCTIONAL DTTP_UTP PYROPHOSPHATASE_METHYLTRANSFERASE PROTEIN-RELATED"/>
    <property type="match status" value="1"/>
</dbReference>
<dbReference type="HAMAP" id="MF_00528">
    <property type="entry name" value="Maf"/>
    <property type="match status" value="1"/>
</dbReference>
<dbReference type="RefSeq" id="WP_076487901.1">
    <property type="nucleotide sequence ID" value="NZ_FTMS01000003.1"/>
</dbReference>
<comment type="catalytic activity">
    <reaction evidence="4">
        <text>UTP + H2O = UMP + diphosphate + H(+)</text>
        <dbReference type="Rhea" id="RHEA:29395"/>
        <dbReference type="ChEBI" id="CHEBI:15377"/>
        <dbReference type="ChEBI" id="CHEBI:15378"/>
        <dbReference type="ChEBI" id="CHEBI:33019"/>
        <dbReference type="ChEBI" id="CHEBI:46398"/>
        <dbReference type="ChEBI" id="CHEBI:57865"/>
        <dbReference type="EC" id="3.6.1.9"/>
    </reaction>
</comment>
<evidence type="ECO:0000256" key="1">
    <source>
        <dbReference type="ARBA" id="ARBA00001968"/>
    </source>
</evidence>
<dbReference type="GO" id="GO:0005737">
    <property type="term" value="C:cytoplasm"/>
    <property type="evidence" value="ECO:0007669"/>
    <property type="project" value="UniProtKB-SubCell"/>
</dbReference>
<dbReference type="Pfam" id="PF02545">
    <property type="entry name" value="Maf"/>
    <property type="match status" value="1"/>
</dbReference>
<comment type="catalytic activity">
    <reaction evidence="4">
        <text>dTTP + H2O = dTMP + diphosphate + H(+)</text>
        <dbReference type="Rhea" id="RHEA:28534"/>
        <dbReference type="ChEBI" id="CHEBI:15377"/>
        <dbReference type="ChEBI" id="CHEBI:15378"/>
        <dbReference type="ChEBI" id="CHEBI:33019"/>
        <dbReference type="ChEBI" id="CHEBI:37568"/>
        <dbReference type="ChEBI" id="CHEBI:63528"/>
        <dbReference type="EC" id="3.6.1.9"/>
    </reaction>
</comment>
<evidence type="ECO:0000256" key="3">
    <source>
        <dbReference type="ARBA" id="ARBA00023080"/>
    </source>
</evidence>
<organism evidence="5 6">
    <name type="scientific">Alkalispirochaeta americana</name>
    <dbReference type="NCBI Taxonomy" id="159291"/>
    <lineage>
        <taxon>Bacteria</taxon>
        <taxon>Pseudomonadati</taxon>
        <taxon>Spirochaetota</taxon>
        <taxon>Spirochaetia</taxon>
        <taxon>Spirochaetales</taxon>
        <taxon>Spirochaetaceae</taxon>
        <taxon>Alkalispirochaeta</taxon>
    </lineage>
</organism>
<protein>
    <recommendedName>
        <fullName evidence="4">dTTP/UTP pyrophosphatase</fullName>
        <shortName evidence="4">dTTPase/UTPase</shortName>
        <ecNumber evidence="4">3.6.1.9</ecNumber>
    </recommendedName>
    <alternativeName>
        <fullName evidence="4">Nucleoside triphosphate pyrophosphatase</fullName>
    </alternativeName>
    <alternativeName>
        <fullName evidence="4">Nucleotide pyrophosphatase</fullName>
        <shortName evidence="4">Nucleotide PPase</shortName>
    </alternativeName>
</protein>
<dbReference type="Proteomes" id="UP000186400">
    <property type="component" value="Unassembled WGS sequence"/>
</dbReference>
<evidence type="ECO:0000313" key="6">
    <source>
        <dbReference type="Proteomes" id="UP000186400"/>
    </source>
</evidence>
<comment type="function">
    <text evidence="4">Nucleoside triphosphate pyrophosphatase that hydrolyzes dTTP and UTP. May have a dual role in cell division arrest and in preventing the incorporation of modified nucleotides into cellular nucleic acids.</text>
</comment>
<comment type="cofactor">
    <cofactor evidence="1 4">
        <name>a divalent metal cation</name>
        <dbReference type="ChEBI" id="CHEBI:60240"/>
    </cofactor>
</comment>
<evidence type="ECO:0000256" key="4">
    <source>
        <dbReference type="HAMAP-Rule" id="MF_00528"/>
    </source>
</evidence>
<dbReference type="OrthoDB" id="9807767at2"/>
<accession>A0A1N6PT19</accession>
<comment type="similarity">
    <text evidence="4">Belongs to the Maf family. YhdE subfamily.</text>
</comment>
<feature type="site" description="Important for substrate specificity" evidence="4">
    <location>
        <position position="173"/>
    </location>
</feature>
<dbReference type="CDD" id="cd00555">
    <property type="entry name" value="Maf"/>
    <property type="match status" value="1"/>
</dbReference>
<dbReference type="GO" id="GO:0036221">
    <property type="term" value="F:UTP diphosphatase activity"/>
    <property type="evidence" value="ECO:0007669"/>
    <property type="project" value="RHEA"/>
</dbReference>
<dbReference type="EMBL" id="FTMS01000003">
    <property type="protein sequence ID" value="SIQ07500.1"/>
    <property type="molecule type" value="Genomic_DNA"/>
</dbReference>
<keyword evidence="6" id="KW-1185">Reference proteome</keyword>
<name>A0A1N6PT19_9SPIO</name>
<dbReference type="GO" id="GO:0036218">
    <property type="term" value="F:dTTP diphosphatase activity"/>
    <property type="evidence" value="ECO:0007669"/>
    <property type="project" value="RHEA"/>
</dbReference>
<proteinExistence type="inferred from homology"/>
<comment type="subcellular location">
    <subcellularLocation>
        <location evidence="4">Cytoplasm</location>
    </subcellularLocation>
</comment>
<keyword evidence="3 4" id="KW-0546">Nucleotide metabolism</keyword>
<reference evidence="5 6" key="1">
    <citation type="submission" date="2017-01" db="EMBL/GenBank/DDBJ databases">
        <authorList>
            <person name="Mah S.A."/>
            <person name="Swanson W.J."/>
            <person name="Moy G.W."/>
            <person name="Vacquier V.D."/>
        </authorList>
    </citation>
    <scope>NUCLEOTIDE SEQUENCE [LARGE SCALE GENOMIC DNA]</scope>
    <source>
        <strain evidence="5 6">ASpG1</strain>
    </source>
</reference>
<dbReference type="EC" id="3.6.1.9" evidence="4"/>
<evidence type="ECO:0000313" key="5">
    <source>
        <dbReference type="EMBL" id="SIQ07500.1"/>
    </source>
</evidence>
<keyword evidence="2 4" id="KW-0378">Hydrolase</keyword>
<comment type="caution">
    <text evidence="4">Lacks conserved residue(s) required for the propagation of feature annotation.</text>
</comment>
<gene>
    <name evidence="5" type="ORF">SAMN05920897_103124</name>
</gene>
<keyword evidence="4" id="KW-0963">Cytoplasm</keyword>
<sequence>MNLSLPEHLCITLASASPRRQELLRRMGIEPLVCPSQADEASCGPDTIHPDTPPDQICRQIALERTRLKAAAVAPLPPSHLALAADTTVDAGGMLLDKPHSIDEARTMLQNLSGITHRVHTAIILYQDPTDPESWMEEVVTSKVTFAPLSRADLEWYFTSEEWRDVAGGYRIQGRAAAFVSHLEGSYDAVMGLPIHQVYSTIKRFFTNFRDESRVIQAKES</sequence>
<dbReference type="PIRSF" id="PIRSF006305">
    <property type="entry name" value="Maf"/>
    <property type="match status" value="1"/>
</dbReference>
<dbReference type="AlphaFoldDB" id="A0A1N6PT19"/>
<dbReference type="Gene3D" id="3.90.950.10">
    <property type="match status" value="1"/>
</dbReference>
<dbReference type="NCBIfam" id="TIGR00172">
    <property type="entry name" value="maf"/>
    <property type="match status" value="1"/>
</dbReference>
<dbReference type="STRING" id="159291.SAMN05920897_103124"/>
<dbReference type="InterPro" id="IPR003697">
    <property type="entry name" value="Maf-like"/>
</dbReference>
<dbReference type="SUPFAM" id="SSF52972">
    <property type="entry name" value="ITPase-like"/>
    <property type="match status" value="1"/>
</dbReference>